<dbReference type="PANTHER" id="PTHR30483:SF6">
    <property type="entry name" value="PERIPLASMIC BINDING PROTEIN OF ABC TRANSPORTER FOR NATURAL AMINO ACIDS"/>
    <property type="match status" value="1"/>
</dbReference>
<dbReference type="PANTHER" id="PTHR30483">
    <property type="entry name" value="LEUCINE-SPECIFIC-BINDING PROTEIN"/>
    <property type="match status" value="1"/>
</dbReference>
<evidence type="ECO:0000313" key="6">
    <source>
        <dbReference type="EMBL" id="MFD1913884.1"/>
    </source>
</evidence>
<keyword evidence="2 4" id="KW-0732">Signal</keyword>
<protein>
    <submittedName>
        <fullName evidence="6">Penicillin-binding protein activator</fullName>
    </submittedName>
</protein>
<dbReference type="InterPro" id="IPR028082">
    <property type="entry name" value="Peripla_BP_I"/>
</dbReference>
<keyword evidence="3" id="KW-0813">Transport</keyword>
<dbReference type="EMBL" id="JBHUGH010000013">
    <property type="protein sequence ID" value="MFD1913884.1"/>
    <property type="molecule type" value="Genomic_DNA"/>
</dbReference>
<accession>A0ABW4S8V7</accession>
<name>A0ABW4S8V7_9RHOB</name>
<evidence type="ECO:0000256" key="4">
    <source>
        <dbReference type="SAM" id="SignalP"/>
    </source>
</evidence>
<reference evidence="7" key="1">
    <citation type="journal article" date="2019" name="Int. J. Syst. Evol. Microbiol.">
        <title>The Global Catalogue of Microorganisms (GCM) 10K type strain sequencing project: providing services to taxonomists for standard genome sequencing and annotation.</title>
        <authorList>
            <consortium name="The Broad Institute Genomics Platform"/>
            <consortium name="The Broad Institute Genome Sequencing Center for Infectious Disease"/>
            <person name="Wu L."/>
            <person name="Ma J."/>
        </authorList>
    </citation>
    <scope>NUCLEOTIDE SEQUENCE [LARGE SCALE GENOMIC DNA]</scope>
    <source>
        <strain evidence="7">CGMCC 4.7242</strain>
    </source>
</reference>
<feature type="domain" description="Leucine-binding protein" evidence="5">
    <location>
        <begin position="47"/>
        <end position="374"/>
    </location>
</feature>
<feature type="signal peptide" evidence="4">
    <location>
        <begin position="1"/>
        <end position="25"/>
    </location>
</feature>
<comment type="caution">
    <text evidence="6">The sequence shown here is derived from an EMBL/GenBank/DDBJ whole genome shotgun (WGS) entry which is preliminary data.</text>
</comment>
<evidence type="ECO:0000256" key="2">
    <source>
        <dbReference type="ARBA" id="ARBA00022729"/>
    </source>
</evidence>
<feature type="chain" id="PRO_5046519253" evidence="4">
    <location>
        <begin position="26"/>
        <end position="392"/>
    </location>
</feature>
<dbReference type="RefSeq" id="WP_390264507.1">
    <property type="nucleotide sequence ID" value="NZ_JBHUGH010000013.1"/>
</dbReference>
<evidence type="ECO:0000256" key="3">
    <source>
        <dbReference type="ARBA" id="ARBA00022970"/>
    </source>
</evidence>
<sequence>MISALRMARSGAVKLVLGLSALWLAACEPTTGPLAGGAGPQVSRGAPVAVALLVPAGSGQANDQVLARSLENAARLAIADLDGVEIDLRVYNTSGQAATAASLASQAVADGAQIILGPVFGGEANAVGNAVAAQNVSVLSFSNNTDIAGGNVFVLGPTFQNTADRLVRYAAQQGRGNILVVHERNASGDAGRRAIEQAIAASPATLAGVESYEFSQNGVIQAMPRIAGAAGSADSVFLTADTAGALPLLTQLMPENGINPAATQYIGLTRWDVPQATLSLPGVQGGWFALPDPGLTRQFEARYRAAYGESPHSIAALAYDGIAAIGAAARTGDPNALSRAGLTRGSGFAGVNGVFRLRNDGTNERGLAVAQIRNNEVVIVDPAPRSFTGAGL</sequence>
<dbReference type="InterPro" id="IPR051010">
    <property type="entry name" value="BCAA_transport"/>
</dbReference>
<evidence type="ECO:0000259" key="5">
    <source>
        <dbReference type="Pfam" id="PF13458"/>
    </source>
</evidence>
<organism evidence="6 7">
    <name type="scientific">Halodurantibacterium flavum</name>
    <dbReference type="NCBI Taxonomy" id="1382802"/>
    <lineage>
        <taxon>Bacteria</taxon>
        <taxon>Pseudomonadati</taxon>
        <taxon>Pseudomonadota</taxon>
        <taxon>Alphaproteobacteria</taxon>
        <taxon>Rhodobacterales</taxon>
        <taxon>Paracoccaceae</taxon>
        <taxon>Halodurantibacterium</taxon>
    </lineage>
</organism>
<dbReference type="PROSITE" id="PS51257">
    <property type="entry name" value="PROKAR_LIPOPROTEIN"/>
    <property type="match status" value="1"/>
</dbReference>
<dbReference type="Proteomes" id="UP001597353">
    <property type="component" value="Unassembled WGS sequence"/>
</dbReference>
<evidence type="ECO:0000256" key="1">
    <source>
        <dbReference type="ARBA" id="ARBA00010062"/>
    </source>
</evidence>
<dbReference type="SUPFAM" id="SSF53822">
    <property type="entry name" value="Periplasmic binding protein-like I"/>
    <property type="match status" value="1"/>
</dbReference>
<keyword evidence="3" id="KW-0029">Amino-acid transport</keyword>
<proteinExistence type="inferred from homology"/>
<keyword evidence="7" id="KW-1185">Reference proteome</keyword>
<dbReference type="InterPro" id="IPR028081">
    <property type="entry name" value="Leu-bd"/>
</dbReference>
<evidence type="ECO:0000313" key="7">
    <source>
        <dbReference type="Proteomes" id="UP001597353"/>
    </source>
</evidence>
<dbReference type="Gene3D" id="3.40.50.2300">
    <property type="match status" value="2"/>
</dbReference>
<comment type="similarity">
    <text evidence="1">Belongs to the leucine-binding protein family.</text>
</comment>
<dbReference type="Pfam" id="PF13458">
    <property type="entry name" value="Peripla_BP_6"/>
    <property type="match status" value="1"/>
</dbReference>
<gene>
    <name evidence="6" type="ORF">ACFSGJ_16845</name>
</gene>
<dbReference type="CDD" id="cd06339">
    <property type="entry name" value="PBP1_YraM_LppC_lipoprotein-like"/>
    <property type="match status" value="1"/>
</dbReference>